<reference evidence="2" key="1">
    <citation type="submission" date="2021-01" db="EMBL/GenBank/DDBJ databases">
        <authorList>
            <person name="Corre E."/>
            <person name="Pelletier E."/>
            <person name="Niang G."/>
            <person name="Scheremetjew M."/>
            <person name="Finn R."/>
            <person name="Kale V."/>
            <person name="Holt S."/>
            <person name="Cochrane G."/>
            <person name="Meng A."/>
            <person name="Brown T."/>
            <person name="Cohen L."/>
        </authorList>
    </citation>
    <scope>NUCLEOTIDE SEQUENCE</scope>
    <source>
        <strain evidence="2">CCMP325</strain>
    </source>
</reference>
<name>A0A7S0HBZ0_9CRYP</name>
<organism evidence="2">
    <name type="scientific">Hanusia phi</name>
    <dbReference type="NCBI Taxonomy" id="3032"/>
    <lineage>
        <taxon>Eukaryota</taxon>
        <taxon>Cryptophyceae</taxon>
        <taxon>Pyrenomonadales</taxon>
        <taxon>Geminigeraceae</taxon>
        <taxon>Hanusia</taxon>
    </lineage>
</organism>
<feature type="compositionally biased region" description="Basic and acidic residues" evidence="1">
    <location>
        <begin position="7"/>
        <end position="34"/>
    </location>
</feature>
<accession>A0A7S0HBZ0</accession>
<protein>
    <submittedName>
        <fullName evidence="2">Uncharacterized protein</fullName>
    </submittedName>
</protein>
<feature type="region of interest" description="Disordered" evidence="1">
    <location>
        <begin position="1"/>
        <end position="42"/>
    </location>
</feature>
<evidence type="ECO:0000256" key="1">
    <source>
        <dbReference type="SAM" id="MobiDB-lite"/>
    </source>
</evidence>
<dbReference type="AlphaFoldDB" id="A0A7S0HBZ0"/>
<proteinExistence type="predicted"/>
<sequence length="139" mass="15372">MKTMGEMSEHGGKETEDAKDIASKQRPREAETSHVSRAGRPHVLPSIPQVLPLTELCVRCICDNKLSQCESLEDVPDHLVVDILARILRKGALNVSLARKFQTSTCLEVSEFARDCITRLHEAEISAGPLTPKGYGCRF</sequence>
<dbReference type="EMBL" id="HBEO01002509">
    <property type="protein sequence ID" value="CAD8468235.1"/>
    <property type="molecule type" value="Transcribed_RNA"/>
</dbReference>
<evidence type="ECO:0000313" key="2">
    <source>
        <dbReference type="EMBL" id="CAD8468235.1"/>
    </source>
</evidence>
<gene>
    <name evidence="2" type="ORF">HPHI1048_LOCUS1805</name>
</gene>